<comment type="similarity">
    <text evidence="1 3">Belongs to the short-chain dehydrogenases/reductases (SDR) family.</text>
</comment>
<dbReference type="InterPro" id="IPR020904">
    <property type="entry name" value="Sc_DH/Rdtase_CS"/>
</dbReference>
<dbReference type="Proteomes" id="UP000435138">
    <property type="component" value="Unassembled WGS sequence"/>
</dbReference>
<dbReference type="RefSeq" id="WP_153358434.1">
    <property type="nucleotide sequence ID" value="NZ_JAYKOO010000008.1"/>
</dbReference>
<dbReference type="InterPro" id="IPR051911">
    <property type="entry name" value="SDR_oxidoreductase"/>
</dbReference>
<dbReference type="SUPFAM" id="SSF51735">
    <property type="entry name" value="NAD(P)-binding Rossmann-fold domains"/>
    <property type="match status" value="1"/>
</dbReference>
<gene>
    <name evidence="5" type="ORF">GAO09_23770</name>
</gene>
<keyword evidence="2" id="KW-0560">Oxidoreductase</keyword>
<dbReference type="CDD" id="cd05374">
    <property type="entry name" value="17beta-HSD-like_SDR_c"/>
    <property type="match status" value="1"/>
</dbReference>
<name>A0A6A8AGX5_9HYPH</name>
<dbReference type="InterPro" id="IPR057326">
    <property type="entry name" value="KR_dom"/>
</dbReference>
<accession>A0A6A8AGX5</accession>
<evidence type="ECO:0000256" key="3">
    <source>
        <dbReference type="RuleBase" id="RU000363"/>
    </source>
</evidence>
<dbReference type="AlphaFoldDB" id="A0A6A8AGX5"/>
<dbReference type="PRINTS" id="PR00080">
    <property type="entry name" value="SDRFAMILY"/>
</dbReference>
<evidence type="ECO:0000256" key="2">
    <source>
        <dbReference type="ARBA" id="ARBA00023002"/>
    </source>
</evidence>
<sequence>MTTWFITGISRGLGRAVAIAALAEGDTVIGTVRKGPVSLDHHTGTLHVLTVDLAEAGAAEVCIAEAFERVGHIDVIVNNAGYGLLGALESATDEEVERLFAVDVIAPFRIIRAALPHLRRQGNGHIVNITSIAGRAPSTGSAMYSAAKSALEGMSAALSLEVAPLGIKVTAVAPGAFRTDFLSSHSIRKSGEADSAYAETIGRSDAAFNAAAGRQAGNPERAAKVIIALVRSPNPPLHLLLGSDALRRARTKLDQIANEIDAWAAITRSTDYPEDTP</sequence>
<dbReference type="PRINTS" id="PR00081">
    <property type="entry name" value="GDHRDH"/>
</dbReference>
<keyword evidence="6" id="KW-1185">Reference proteome</keyword>
<dbReference type="PANTHER" id="PTHR43976:SF16">
    <property type="entry name" value="SHORT-CHAIN DEHYDROGENASE_REDUCTASE FAMILY PROTEIN"/>
    <property type="match status" value="1"/>
</dbReference>
<reference evidence="5 6" key="1">
    <citation type="submission" date="2019-11" db="EMBL/GenBank/DDBJ databases">
        <title>Genome analysis of Rhizobacterium cereale a novel genus and species isolated from maize roots in North Spain.</title>
        <authorList>
            <person name="Menendez E."/>
            <person name="Flores-Felix J.D."/>
            <person name="Ramirez-Bahena M.-H."/>
            <person name="Igual J.M."/>
            <person name="Garcia-Fraile P."/>
            <person name="Peix A."/>
            <person name="Velazquez E."/>
        </authorList>
    </citation>
    <scope>NUCLEOTIDE SEQUENCE [LARGE SCALE GENOMIC DNA]</scope>
    <source>
        <strain evidence="5 6">RZME27</strain>
    </source>
</reference>
<dbReference type="Pfam" id="PF00106">
    <property type="entry name" value="adh_short"/>
    <property type="match status" value="1"/>
</dbReference>
<organism evidence="5 6">
    <name type="scientific">Endobacterium cereale</name>
    <dbReference type="NCBI Taxonomy" id="2663029"/>
    <lineage>
        <taxon>Bacteria</taxon>
        <taxon>Pseudomonadati</taxon>
        <taxon>Pseudomonadota</taxon>
        <taxon>Alphaproteobacteria</taxon>
        <taxon>Hyphomicrobiales</taxon>
        <taxon>Rhizobiaceae</taxon>
        <taxon>Endobacterium</taxon>
    </lineage>
</organism>
<dbReference type="InterPro" id="IPR002347">
    <property type="entry name" value="SDR_fam"/>
</dbReference>
<evidence type="ECO:0000259" key="4">
    <source>
        <dbReference type="SMART" id="SM00822"/>
    </source>
</evidence>
<dbReference type="SMART" id="SM00822">
    <property type="entry name" value="PKS_KR"/>
    <property type="match status" value="1"/>
</dbReference>
<dbReference type="PROSITE" id="PS00061">
    <property type="entry name" value="ADH_SHORT"/>
    <property type="match status" value="1"/>
</dbReference>
<evidence type="ECO:0000313" key="6">
    <source>
        <dbReference type="Proteomes" id="UP000435138"/>
    </source>
</evidence>
<evidence type="ECO:0000313" key="5">
    <source>
        <dbReference type="EMBL" id="MQY49057.1"/>
    </source>
</evidence>
<dbReference type="EMBL" id="WIXI01000050">
    <property type="protein sequence ID" value="MQY49057.1"/>
    <property type="molecule type" value="Genomic_DNA"/>
</dbReference>
<dbReference type="InterPro" id="IPR036291">
    <property type="entry name" value="NAD(P)-bd_dom_sf"/>
</dbReference>
<proteinExistence type="inferred from homology"/>
<dbReference type="GO" id="GO:0016491">
    <property type="term" value="F:oxidoreductase activity"/>
    <property type="evidence" value="ECO:0007669"/>
    <property type="project" value="UniProtKB-KW"/>
</dbReference>
<dbReference type="PANTHER" id="PTHR43976">
    <property type="entry name" value="SHORT CHAIN DEHYDROGENASE"/>
    <property type="match status" value="1"/>
</dbReference>
<comment type="caution">
    <text evidence="5">The sequence shown here is derived from an EMBL/GenBank/DDBJ whole genome shotgun (WGS) entry which is preliminary data.</text>
</comment>
<evidence type="ECO:0000256" key="1">
    <source>
        <dbReference type="ARBA" id="ARBA00006484"/>
    </source>
</evidence>
<protein>
    <submittedName>
        <fullName evidence="5">SDR family NAD(P)-dependent oxidoreductase</fullName>
    </submittedName>
</protein>
<feature type="domain" description="Ketoreductase" evidence="4">
    <location>
        <begin position="2"/>
        <end position="175"/>
    </location>
</feature>
<dbReference type="Gene3D" id="3.40.50.720">
    <property type="entry name" value="NAD(P)-binding Rossmann-like Domain"/>
    <property type="match status" value="1"/>
</dbReference>